<keyword evidence="2" id="KW-1185">Reference proteome</keyword>
<dbReference type="EMBL" id="BSTX01000003">
    <property type="protein sequence ID" value="GLZ79819.1"/>
    <property type="molecule type" value="Genomic_DNA"/>
</dbReference>
<dbReference type="Proteomes" id="UP001165079">
    <property type="component" value="Unassembled WGS sequence"/>
</dbReference>
<comment type="caution">
    <text evidence="1">The sequence shown here is derived from an EMBL/GenBank/DDBJ whole genome shotgun (WGS) entry which is preliminary data.</text>
</comment>
<evidence type="ECO:0000313" key="1">
    <source>
        <dbReference type="EMBL" id="GLZ79819.1"/>
    </source>
</evidence>
<evidence type="ECO:0000313" key="2">
    <source>
        <dbReference type="Proteomes" id="UP001165079"/>
    </source>
</evidence>
<name>A0A9W6WAM9_9ACTN</name>
<gene>
    <name evidence="1" type="ORF">Afil01_46260</name>
</gene>
<organism evidence="1 2">
    <name type="scientific">Actinorhabdospora filicis</name>
    <dbReference type="NCBI Taxonomy" id="1785913"/>
    <lineage>
        <taxon>Bacteria</taxon>
        <taxon>Bacillati</taxon>
        <taxon>Actinomycetota</taxon>
        <taxon>Actinomycetes</taxon>
        <taxon>Micromonosporales</taxon>
        <taxon>Micromonosporaceae</taxon>
        <taxon>Actinorhabdospora</taxon>
    </lineage>
</organism>
<dbReference type="RefSeq" id="WP_285664962.1">
    <property type="nucleotide sequence ID" value="NZ_BSTX01000003.1"/>
</dbReference>
<accession>A0A9W6WAM9</accession>
<dbReference type="AlphaFoldDB" id="A0A9W6WAM9"/>
<proteinExistence type="predicted"/>
<reference evidence="1" key="1">
    <citation type="submission" date="2023-03" db="EMBL/GenBank/DDBJ databases">
        <title>Actinorhabdospora filicis NBRC 111898.</title>
        <authorList>
            <person name="Ichikawa N."/>
            <person name="Sato H."/>
            <person name="Tonouchi N."/>
        </authorList>
    </citation>
    <scope>NUCLEOTIDE SEQUENCE</scope>
    <source>
        <strain evidence="1">NBRC 111898</strain>
    </source>
</reference>
<protein>
    <submittedName>
        <fullName evidence="1">Uncharacterized protein</fullName>
    </submittedName>
</protein>
<sequence length="66" mass="7442">MSMLGKLTDKILSKVVPAKEAAAVCPPDCIQYREMSDGYCRYKTCCYRGQHCTWTCSAWTAWGSCH</sequence>